<dbReference type="Gene3D" id="1.10.2010.10">
    <property type="entry name" value="Crustacean CHH/MIH/GIH neurohormone"/>
    <property type="match status" value="1"/>
</dbReference>
<dbReference type="PROSITE" id="PS01250">
    <property type="entry name" value="CHH_MIH_GIH"/>
    <property type="match status" value="1"/>
</dbReference>
<keyword evidence="4" id="KW-0812">Transmembrane</keyword>
<comment type="similarity">
    <text evidence="1">Belongs to the arthropod CHH/MIH/GIH/VIH hormone family.</text>
</comment>
<feature type="disulfide bond" evidence="3">
    <location>
        <begin position="61"/>
        <end position="102"/>
    </location>
</feature>
<name>A0A1W5LU51_9EUCA</name>
<evidence type="ECO:0000256" key="1">
    <source>
        <dbReference type="ARBA" id="ARBA00005447"/>
    </source>
</evidence>
<keyword evidence="4" id="KW-1133">Transmembrane helix</keyword>
<protein>
    <submittedName>
        <fullName evidence="5">MIH/VIH1 preproprotein</fullName>
    </submittedName>
</protein>
<keyword evidence="4" id="KW-0472">Membrane</keyword>
<dbReference type="GO" id="GO:0005184">
    <property type="term" value="F:neuropeptide hormone activity"/>
    <property type="evidence" value="ECO:0007669"/>
    <property type="project" value="InterPro"/>
</dbReference>
<dbReference type="InterPro" id="IPR018251">
    <property type="entry name" value="Crust_neurhormone_CS"/>
</dbReference>
<dbReference type="SUPFAM" id="SSF81778">
    <property type="entry name" value="Crustacean CHH/MIH/GIH neurohormone"/>
    <property type="match status" value="1"/>
</dbReference>
<sequence length="134" mass="15048">MVAGFTRSAATSDARAQLYCWVVLAVVVLLLGDITEARNLRRATRHAHSSEGHRRAHLRSCGTIAGQRHILHLIERVCADCHNLYGSSTEAATIGYNCRQECYANPEFEVCMHQLLMGHRINEFRMLISMIQAP</sequence>
<reference evidence="5" key="1">
    <citation type="submission" date="2016-04" db="EMBL/GenBank/DDBJ databases">
        <authorList>
            <person name="Evans L.H."/>
            <person name="Alamgir A."/>
            <person name="Owens N."/>
            <person name="Weber N.D."/>
            <person name="Virtaneva K."/>
            <person name="Barbian K."/>
            <person name="Babar A."/>
            <person name="Rosenke K."/>
        </authorList>
    </citation>
    <scope>NUCLEOTIDE SEQUENCE</scope>
</reference>
<feature type="transmembrane region" description="Helical" evidence="4">
    <location>
        <begin position="16"/>
        <end position="35"/>
    </location>
</feature>
<keyword evidence="2 3" id="KW-1015">Disulfide bond</keyword>
<evidence type="ECO:0000313" key="5">
    <source>
        <dbReference type="EMBL" id="ANQ38668.1"/>
    </source>
</evidence>
<dbReference type="EMBL" id="KX118623">
    <property type="protein sequence ID" value="ANQ38668.1"/>
    <property type="molecule type" value="mRNA"/>
</dbReference>
<gene>
    <name evidence="5" type="primary">MIH</name>
    <name evidence="5" type="synonym">VIH1</name>
</gene>
<dbReference type="GO" id="GO:0005576">
    <property type="term" value="C:extracellular region"/>
    <property type="evidence" value="ECO:0007669"/>
    <property type="project" value="InterPro"/>
</dbReference>
<evidence type="ECO:0000256" key="3">
    <source>
        <dbReference type="PIRSR" id="PIRSR631098-51"/>
    </source>
</evidence>
<feature type="disulfide bond" evidence="3">
    <location>
        <begin position="81"/>
        <end position="111"/>
    </location>
</feature>
<organism evidence="5">
    <name type="scientific">Thysanoessa inermis</name>
    <dbReference type="NCBI Taxonomy" id="210626"/>
    <lineage>
        <taxon>Eukaryota</taxon>
        <taxon>Metazoa</taxon>
        <taxon>Ecdysozoa</taxon>
        <taxon>Arthropoda</taxon>
        <taxon>Crustacea</taxon>
        <taxon>Multicrustacea</taxon>
        <taxon>Malacostraca</taxon>
        <taxon>Eumalacostraca</taxon>
        <taxon>Eucarida</taxon>
        <taxon>Euphausiacea</taxon>
        <taxon>Euphausiidae</taxon>
        <taxon>Thysanoessa</taxon>
    </lineage>
</organism>
<evidence type="ECO:0000256" key="4">
    <source>
        <dbReference type="SAM" id="Phobius"/>
    </source>
</evidence>
<proteinExistence type="evidence at transcript level"/>
<dbReference type="PANTHER" id="PTHR35981">
    <property type="entry name" value="ION TRANSPORT PEPTIDE, ISOFORM C"/>
    <property type="match status" value="1"/>
</dbReference>
<dbReference type="InterPro" id="IPR031098">
    <property type="entry name" value="Crust_neurohorm"/>
</dbReference>
<dbReference type="Pfam" id="PF01147">
    <property type="entry name" value="Crust_neurohorm"/>
    <property type="match status" value="1"/>
</dbReference>
<dbReference type="GO" id="GO:0007623">
    <property type="term" value="P:circadian rhythm"/>
    <property type="evidence" value="ECO:0007669"/>
    <property type="project" value="TreeGrafter"/>
</dbReference>
<evidence type="ECO:0000256" key="2">
    <source>
        <dbReference type="ARBA" id="ARBA00023157"/>
    </source>
</evidence>
<accession>A0A1W5LU51</accession>
<feature type="disulfide bond" evidence="3">
    <location>
        <begin position="78"/>
        <end position="98"/>
    </location>
</feature>
<dbReference type="InterPro" id="IPR035957">
    <property type="entry name" value="Crust_neurohorm_sf"/>
</dbReference>
<dbReference type="AlphaFoldDB" id="A0A1W5LU51"/>
<dbReference type="PANTHER" id="PTHR35981:SF2">
    <property type="entry name" value="ION TRANSPORT PEPTIDE, ISOFORM C"/>
    <property type="match status" value="1"/>
</dbReference>